<gene>
    <name evidence="1" type="ORF">ACFSE6_10050</name>
</gene>
<dbReference type="GO" id="GO:0016787">
    <property type="term" value="F:hydrolase activity"/>
    <property type="evidence" value="ECO:0007669"/>
    <property type="project" value="UniProtKB-KW"/>
</dbReference>
<keyword evidence="1" id="KW-0378">Hydrolase</keyword>
<dbReference type="RefSeq" id="WP_388005935.1">
    <property type="nucleotide sequence ID" value="NZ_JBHUEE010000004.1"/>
</dbReference>
<dbReference type="PANTHER" id="PTHR19288">
    <property type="entry name" value="4-NITROPHENYLPHOSPHATASE-RELATED"/>
    <property type="match status" value="1"/>
</dbReference>
<comment type="caution">
    <text evidence="1">The sequence shown here is derived from an EMBL/GenBank/DDBJ whole genome shotgun (WGS) entry which is preliminary data.</text>
</comment>
<accession>A0ABW4L5Q4</accession>
<dbReference type="InterPro" id="IPR006357">
    <property type="entry name" value="HAD-SF_hydro_IIA"/>
</dbReference>
<dbReference type="SUPFAM" id="SSF56784">
    <property type="entry name" value="HAD-like"/>
    <property type="match status" value="1"/>
</dbReference>
<dbReference type="NCBIfam" id="TIGR01460">
    <property type="entry name" value="HAD-SF-IIA"/>
    <property type="match status" value="1"/>
</dbReference>
<name>A0ABW4L5Q4_9MICO</name>
<dbReference type="InterPro" id="IPR023214">
    <property type="entry name" value="HAD_sf"/>
</dbReference>
<keyword evidence="2" id="KW-1185">Reference proteome</keyword>
<evidence type="ECO:0000313" key="1">
    <source>
        <dbReference type="EMBL" id="MFD1718179.1"/>
    </source>
</evidence>
<protein>
    <submittedName>
        <fullName evidence="1">HAD-IIA family hydrolase</fullName>
    </submittedName>
</protein>
<proteinExistence type="predicted"/>
<dbReference type="InterPro" id="IPR036412">
    <property type="entry name" value="HAD-like_sf"/>
</dbReference>
<dbReference type="EMBL" id="JBHUEE010000004">
    <property type="protein sequence ID" value="MFD1718179.1"/>
    <property type="molecule type" value="Genomic_DNA"/>
</dbReference>
<dbReference type="Pfam" id="PF13242">
    <property type="entry name" value="Hydrolase_like"/>
    <property type="match status" value="1"/>
</dbReference>
<dbReference type="Gene3D" id="3.40.50.1000">
    <property type="entry name" value="HAD superfamily/HAD-like"/>
    <property type="match status" value="2"/>
</dbReference>
<evidence type="ECO:0000313" key="2">
    <source>
        <dbReference type="Proteomes" id="UP001597277"/>
    </source>
</evidence>
<reference evidence="2" key="1">
    <citation type="journal article" date="2019" name="Int. J. Syst. Evol. Microbiol.">
        <title>The Global Catalogue of Microorganisms (GCM) 10K type strain sequencing project: providing services to taxonomists for standard genome sequencing and annotation.</title>
        <authorList>
            <consortium name="The Broad Institute Genomics Platform"/>
            <consortium name="The Broad Institute Genome Sequencing Center for Infectious Disease"/>
            <person name="Wu L."/>
            <person name="Ma J."/>
        </authorList>
    </citation>
    <scope>NUCLEOTIDE SEQUENCE [LARGE SCALE GENOMIC DNA]</scope>
    <source>
        <strain evidence="2">JCM 17130</strain>
    </source>
</reference>
<dbReference type="Proteomes" id="UP001597277">
    <property type="component" value="Unassembled WGS sequence"/>
</dbReference>
<organism evidence="1 2">
    <name type="scientific">Georgenia deserti</name>
    <dbReference type="NCBI Taxonomy" id="2093781"/>
    <lineage>
        <taxon>Bacteria</taxon>
        <taxon>Bacillati</taxon>
        <taxon>Actinomycetota</taxon>
        <taxon>Actinomycetes</taxon>
        <taxon>Micrococcales</taxon>
        <taxon>Bogoriellaceae</taxon>
        <taxon>Georgenia</taxon>
    </lineage>
</organism>
<sequence length="360" mass="36840">MTPQRKSTLSSSDRPLQQSYDVALMDLDGVVLLGTEPVPHAAQAVATAREAGQRMMFVTNNASREPGVIAGELSAVGIEADPAAITTSAQAAAAMLAEHVSAGSLVLAVGGPGLRTALTERGFRVTDSADDRPAAVVQGLSTDIGWRELSEAAFAVAAGATYVATNLDPTLPRERGMAIGNGALVAAVTRATGVTPDSAGKPRAPIFHQAADRAEAARPLVVGDRLDTDLAGARAAGYPGLHVLTGVNDARDVVLAEPGERPSYLAVDLRGLGEPHPAPVPDADGWWTCGAAAVRPSGAPAGFEMRVGGAVVDLDSDAAEPITISLDAWRCLATAAWSAADDGRSVTRDSLPLLEVAAPR</sequence>
<dbReference type="Pfam" id="PF13344">
    <property type="entry name" value="Hydrolase_6"/>
    <property type="match status" value="1"/>
</dbReference>
<dbReference type="PANTHER" id="PTHR19288:SF95">
    <property type="entry name" value="D-GLYCEROL 3-PHOSPHATE PHOSPHATASE"/>
    <property type="match status" value="1"/>
</dbReference>